<dbReference type="STRING" id="595536.GCA_000178815_02296"/>
<reference evidence="7" key="1">
    <citation type="submission" date="2017-10" db="EMBL/GenBank/DDBJ databases">
        <title>Completed PacBio SMRT sequence of Methylosinus trichosporium OB3b reveals presence of a third large plasmid.</title>
        <authorList>
            <person name="Charles T.C."/>
            <person name="Lynch M.D.J."/>
            <person name="Heil J.R."/>
            <person name="Cheng J."/>
        </authorList>
    </citation>
    <scope>NUCLEOTIDE SEQUENCE [LARGE SCALE GENOMIC DNA]</scope>
    <source>
        <strain evidence="7">OB3b</strain>
    </source>
</reference>
<keyword evidence="3" id="KW-0804">Transcription</keyword>
<proteinExistence type="predicted"/>
<dbReference type="AlphaFoldDB" id="A0A2D2D6D9"/>
<dbReference type="KEGG" id="mtw:CQW49_14375"/>
<dbReference type="PANTHER" id="PTHR30055:SF234">
    <property type="entry name" value="HTH-TYPE TRANSCRIPTIONAL REGULATOR BETI"/>
    <property type="match status" value="1"/>
</dbReference>
<dbReference type="GO" id="GO:0003700">
    <property type="term" value="F:DNA-binding transcription factor activity"/>
    <property type="evidence" value="ECO:0007669"/>
    <property type="project" value="TreeGrafter"/>
</dbReference>
<name>A0A2D2D6D9_METT3</name>
<feature type="DNA-binding region" description="H-T-H motif" evidence="4">
    <location>
        <begin position="52"/>
        <end position="71"/>
    </location>
</feature>
<dbReference type="Gene3D" id="1.10.357.10">
    <property type="entry name" value="Tetracycline Repressor, domain 2"/>
    <property type="match status" value="1"/>
</dbReference>
<evidence type="ECO:0000256" key="2">
    <source>
        <dbReference type="ARBA" id="ARBA00023125"/>
    </source>
</evidence>
<dbReference type="PANTHER" id="PTHR30055">
    <property type="entry name" value="HTH-TYPE TRANSCRIPTIONAL REGULATOR RUTR"/>
    <property type="match status" value="1"/>
</dbReference>
<dbReference type="GO" id="GO:0000976">
    <property type="term" value="F:transcription cis-regulatory region binding"/>
    <property type="evidence" value="ECO:0007669"/>
    <property type="project" value="TreeGrafter"/>
</dbReference>
<evidence type="ECO:0000313" key="7">
    <source>
        <dbReference type="Proteomes" id="UP000230709"/>
    </source>
</evidence>
<accession>A0A2D2D6D9</accession>
<keyword evidence="2 4" id="KW-0238">DNA-binding</keyword>
<keyword evidence="1" id="KW-0805">Transcription regulation</keyword>
<feature type="domain" description="HTH tetR-type" evidence="5">
    <location>
        <begin position="29"/>
        <end position="89"/>
    </location>
</feature>
<keyword evidence="7" id="KW-1185">Reference proteome</keyword>
<organism evidence="6 7">
    <name type="scientific">Methylosinus trichosporium (strain ATCC 35070 / NCIMB 11131 / UNIQEM 75 / OB3b)</name>
    <dbReference type="NCBI Taxonomy" id="595536"/>
    <lineage>
        <taxon>Bacteria</taxon>
        <taxon>Pseudomonadati</taxon>
        <taxon>Pseudomonadota</taxon>
        <taxon>Alphaproteobacteria</taxon>
        <taxon>Hyphomicrobiales</taxon>
        <taxon>Methylocystaceae</taxon>
        <taxon>Methylosinus</taxon>
    </lineage>
</organism>
<dbReference type="InterPro" id="IPR050109">
    <property type="entry name" value="HTH-type_TetR-like_transc_reg"/>
</dbReference>
<sequence length="206" mass="23461">MRAISITYSYMNIPRRRPYRQTARAAASQDMAQAILRAFRNLLHERWYDEISLDDVAAKAKTTRQTVIRRFGGKTGLLSAFTTSISGEIEAKRSIAPTGDIRDAVAVLVADYERNGAMVLRFLALEGRLEEVEPMLETGRRGHRRWVESTFGARLDAFGEAERRDRLAQLLIATDVWSWLLLRRTQGHDVPETERLLTAMISKLLV</sequence>
<gene>
    <name evidence="6" type="ORF">CQW49_14375</name>
</gene>
<evidence type="ECO:0000256" key="3">
    <source>
        <dbReference type="ARBA" id="ARBA00023163"/>
    </source>
</evidence>
<protein>
    <submittedName>
        <fullName evidence="6">TetR/AcrR family transcriptional regulator</fullName>
    </submittedName>
</protein>
<evidence type="ECO:0000313" key="6">
    <source>
        <dbReference type="EMBL" id="ATQ70399.1"/>
    </source>
</evidence>
<dbReference type="InterPro" id="IPR001647">
    <property type="entry name" value="HTH_TetR"/>
</dbReference>
<evidence type="ECO:0000256" key="1">
    <source>
        <dbReference type="ARBA" id="ARBA00023015"/>
    </source>
</evidence>
<dbReference type="PROSITE" id="PS50977">
    <property type="entry name" value="HTH_TETR_2"/>
    <property type="match status" value="1"/>
</dbReference>
<dbReference type="Pfam" id="PF00440">
    <property type="entry name" value="TetR_N"/>
    <property type="match status" value="1"/>
</dbReference>
<dbReference type="Proteomes" id="UP000230709">
    <property type="component" value="Chromosome"/>
</dbReference>
<evidence type="ECO:0000259" key="5">
    <source>
        <dbReference type="PROSITE" id="PS50977"/>
    </source>
</evidence>
<evidence type="ECO:0000256" key="4">
    <source>
        <dbReference type="PROSITE-ProRule" id="PRU00335"/>
    </source>
</evidence>
<dbReference type="InterPro" id="IPR009057">
    <property type="entry name" value="Homeodomain-like_sf"/>
</dbReference>
<dbReference type="EMBL" id="CP023737">
    <property type="protein sequence ID" value="ATQ70399.1"/>
    <property type="molecule type" value="Genomic_DNA"/>
</dbReference>
<dbReference type="SUPFAM" id="SSF46689">
    <property type="entry name" value="Homeodomain-like"/>
    <property type="match status" value="1"/>
</dbReference>